<protein>
    <submittedName>
        <fullName evidence="3">Uncharacterized protein</fullName>
    </submittedName>
</protein>
<name>A0A1U9R2C0_STRNV</name>
<evidence type="ECO:0000256" key="1">
    <source>
        <dbReference type="SAM" id="MobiDB-lite"/>
    </source>
</evidence>
<accession>A0A1U9R2C0</accession>
<evidence type="ECO:0000313" key="3">
    <source>
        <dbReference type="EMBL" id="AQU70373.1"/>
    </source>
</evidence>
<feature type="compositionally biased region" description="Low complexity" evidence="1">
    <location>
        <begin position="176"/>
        <end position="194"/>
    </location>
</feature>
<keyword evidence="2" id="KW-1133">Transmembrane helix</keyword>
<evidence type="ECO:0000313" key="4">
    <source>
        <dbReference type="Proteomes" id="UP000189677"/>
    </source>
</evidence>
<feature type="compositionally biased region" description="Basic and acidic residues" evidence="1">
    <location>
        <begin position="20"/>
        <end position="31"/>
    </location>
</feature>
<sequence length="239" mass="24010">MRSTVTGHKNSSHTDTSPEDSAHNDNSHTVGRVETRSVFVDASGRRGRTLRRFGWAVTVVCACYATTVAASLVGGDSGAPFLRIPGVTEGMAEAVEAEGEETGAAAGQPTWEPTIPNGTLPSDWGRVAGIVPPSATADPSEPVGRVDARDVPDERDEEAGPVTDTAPAQPAPGATPPAGGNAGTAPAEPQGGADTDTDTDTGTGTDDETGPPADEPEDDGDPVDGLLGGLLGLPPLLGG</sequence>
<evidence type="ECO:0000256" key="2">
    <source>
        <dbReference type="SAM" id="Phobius"/>
    </source>
</evidence>
<organism evidence="3 4">
    <name type="scientific">Streptomyces niveus</name>
    <name type="common">Streptomyces spheroides</name>
    <dbReference type="NCBI Taxonomy" id="193462"/>
    <lineage>
        <taxon>Bacteria</taxon>
        <taxon>Bacillati</taxon>
        <taxon>Actinomycetota</taxon>
        <taxon>Actinomycetes</taxon>
        <taxon>Kitasatosporales</taxon>
        <taxon>Streptomycetaceae</taxon>
        <taxon>Streptomyces</taxon>
    </lineage>
</organism>
<gene>
    <name evidence="3" type="ORF">BBN63_33550</name>
</gene>
<feature type="compositionally biased region" description="Acidic residues" evidence="1">
    <location>
        <begin position="195"/>
        <end position="222"/>
    </location>
</feature>
<dbReference type="Proteomes" id="UP000189677">
    <property type="component" value="Chromosome"/>
</dbReference>
<keyword evidence="4" id="KW-1185">Reference proteome</keyword>
<keyword evidence="2" id="KW-0812">Transmembrane</keyword>
<reference evidence="3 4" key="1">
    <citation type="submission" date="2016-11" db="EMBL/GenBank/DDBJ databases">
        <title>Complete genome sequence of Streptomyces niveus SCSIO 3406.</title>
        <authorList>
            <person name="Zhu Q."/>
            <person name="Cheng W."/>
            <person name="Song Y."/>
            <person name="Li Q."/>
            <person name="Ju J."/>
        </authorList>
    </citation>
    <scope>NUCLEOTIDE SEQUENCE [LARGE SCALE GENOMIC DNA]</scope>
    <source>
        <strain evidence="3 4">SCSIO 3406</strain>
    </source>
</reference>
<proteinExistence type="predicted"/>
<keyword evidence="2" id="KW-0472">Membrane</keyword>
<dbReference type="EMBL" id="CP018047">
    <property type="protein sequence ID" value="AQU70373.1"/>
    <property type="molecule type" value="Genomic_DNA"/>
</dbReference>
<feature type="compositionally biased region" description="Gly residues" evidence="1">
    <location>
        <begin position="226"/>
        <end position="239"/>
    </location>
</feature>
<feature type="compositionally biased region" description="Polar residues" evidence="1">
    <location>
        <begin position="1"/>
        <end position="15"/>
    </location>
</feature>
<dbReference type="AlphaFoldDB" id="A0A1U9R2C0"/>
<feature type="region of interest" description="Disordered" evidence="1">
    <location>
        <begin position="1"/>
        <end position="31"/>
    </location>
</feature>
<feature type="transmembrane region" description="Helical" evidence="2">
    <location>
        <begin position="53"/>
        <end position="73"/>
    </location>
</feature>
<dbReference type="KEGG" id="snw:BBN63_33550"/>
<feature type="region of interest" description="Disordered" evidence="1">
    <location>
        <begin position="100"/>
        <end position="239"/>
    </location>
</feature>